<evidence type="ECO:0000313" key="2">
    <source>
        <dbReference type="Proteomes" id="UP000541857"/>
    </source>
</evidence>
<proteinExistence type="predicted"/>
<organism evidence="1 2">
    <name type="scientific">Gelidibacter maritimus</name>
    <dbReference type="NCBI Taxonomy" id="2761487"/>
    <lineage>
        <taxon>Bacteria</taxon>
        <taxon>Pseudomonadati</taxon>
        <taxon>Bacteroidota</taxon>
        <taxon>Flavobacteriia</taxon>
        <taxon>Flavobacteriales</taxon>
        <taxon>Flavobacteriaceae</taxon>
        <taxon>Gelidibacter</taxon>
    </lineage>
</organism>
<dbReference type="Proteomes" id="UP000541857">
    <property type="component" value="Unassembled WGS sequence"/>
</dbReference>
<comment type="caution">
    <text evidence="1">The sequence shown here is derived from an EMBL/GenBank/DDBJ whole genome shotgun (WGS) entry which is preliminary data.</text>
</comment>
<gene>
    <name evidence="1" type="ORF">H3Z82_01765</name>
</gene>
<dbReference type="EMBL" id="JACGLT010000001">
    <property type="protein sequence ID" value="MBA6151450.1"/>
    <property type="molecule type" value="Genomic_DNA"/>
</dbReference>
<dbReference type="AlphaFoldDB" id="A0A7W2R2Z8"/>
<accession>A0A7W2R2Z8</accession>
<sequence length="333" mass="38958">MTSIGFNLNFLNNKEQFIQADQIPYTKALVGLMTLTNMHRLFEKNDILELIKRAHILLPQQRIIDRFFTDDSLFSFEYEKLTYKFSLKDLKRFVGIEVLDASENYSSLAQWESKINNCIMIYDLQTTIGVLKGLKLSTFGSAISSDEESIIIDFAKKSTTHAIAPTEEYLAQAEFLGKTISDEFSENLFSRIKLEFPNKIEALELRKMPFTQPEFSFDAYPLKIQKTLWQHFWPEMEHFNDPDEREHITKLIYLAWLWANGFVMIDLDGFYFVDSRVEDFEVEDYELEGGGTNLHETYYNHGLDELAPILYNEEVAKKAIRPWESIDVLKRTI</sequence>
<dbReference type="RefSeq" id="WP_182202157.1">
    <property type="nucleotide sequence ID" value="NZ_JACGLT010000001.1"/>
</dbReference>
<name>A0A7W2R2Z8_9FLAO</name>
<protein>
    <submittedName>
        <fullName evidence="1">Uncharacterized protein</fullName>
    </submittedName>
</protein>
<reference evidence="1 2" key="1">
    <citation type="submission" date="2020-07" db="EMBL/GenBank/DDBJ databases">
        <title>Bacterium isolated from marine sediment.</title>
        <authorList>
            <person name="Shang D."/>
        </authorList>
    </citation>
    <scope>NUCLEOTIDE SEQUENCE [LARGE SCALE GENOMIC DNA]</scope>
    <source>
        <strain evidence="1 2">F6074</strain>
    </source>
</reference>
<evidence type="ECO:0000313" key="1">
    <source>
        <dbReference type="EMBL" id="MBA6151450.1"/>
    </source>
</evidence>
<keyword evidence="2" id="KW-1185">Reference proteome</keyword>